<feature type="region of interest" description="Disordered" evidence="1">
    <location>
        <begin position="40"/>
        <end position="64"/>
    </location>
</feature>
<dbReference type="Proteomes" id="UP001432166">
    <property type="component" value="Chromosome"/>
</dbReference>
<dbReference type="EMBL" id="CP108133">
    <property type="protein sequence ID" value="WTP53792.1"/>
    <property type="molecule type" value="Genomic_DNA"/>
</dbReference>
<protein>
    <submittedName>
        <fullName evidence="2">Uncharacterized protein</fullName>
    </submittedName>
</protein>
<dbReference type="RefSeq" id="WP_265647528.1">
    <property type="nucleotide sequence ID" value="NZ_CP108133.1"/>
</dbReference>
<accession>A0ABZ1JQ46</accession>
<gene>
    <name evidence="2" type="ORF">OG288_39020</name>
</gene>
<reference evidence="2" key="1">
    <citation type="submission" date="2022-10" db="EMBL/GenBank/DDBJ databases">
        <title>The complete genomes of actinobacterial strains from the NBC collection.</title>
        <authorList>
            <person name="Joergensen T.S."/>
            <person name="Alvarez Arevalo M."/>
            <person name="Sterndorff E.B."/>
            <person name="Faurdal D."/>
            <person name="Vuksanovic O."/>
            <person name="Mourched A.-S."/>
            <person name="Charusanti P."/>
            <person name="Shaw S."/>
            <person name="Blin K."/>
            <person name="Weber T."/>
        </authorList>
    </citation>
    <scope>NUCLEOTIDE SEQUENCE</scope>
    <source>
        <strain evidence="2">NBC_00189</strain>
    </source>
</reference>
<evidence type="ECO:0000256" key="1">
    <source>
        <dbReference type="SAM" id="MobiDB-lite"/>
    </source>
</evidence>
<sequence length="64" mass="6859">MIHTVRVVSEGRQAMSTDRPTALAALHEVAFAGAPSVPVEARLRHGPGTSGPTPPCHRDVHRLR</sequence>
<evidence type="ECO:0000313" key="2">
    <source>
        <dbReference type="EMBL" id="WTP53792.1"/>
    </source>
</evidence>
<name>A0ABZ1JQ46_9ACTN</name>
<organism evidence="2 3">
    <name type="scientific">Streptomyces tauricus</name>
    <dbReference type="NCBI Taxonomy" id="68274"/>
    <lineage>
        <taxon>Bacteria</taxon>
        <taxon>Bacillati</taxon>
        <taxon>Actinomycetota</taxon>
        <taxon>Actinomycetes</taxon>
        <taxon>Kitasatosporales</taxon>
        <taxon>Streptomycetaceae</taxon>
        <taxon>Streptomyces</taxon>
        <taxon>Streptomyces aurantiacus group</taxon>
    </lineage>
</organism>
<evidence type="ECO:0000313" key="3">
    <source>
        <dbReference type="Proteomes" id="UP001432166"/>
    </source>
</evidence>
<keyword evidence="3" id="KW-1185">Reference proteome</keyword>
<proteinExistence type="predicted"/>